<organism evidence="2 3">
    <name type="scientific">Vibrio ostreicida</name>
    <dbReference type="NCBI Taxonomy" id="526588"/>
    <lineage>
        <taxon>Bacteria</taxon>
        <taxon>Pseudomonadati</taxon>
        <taxon>Pseudomonadota</taxon>
        <taxon>Gammaproteobacteria</taxon>
        <taxon>Vibrionales</taxon>
        <taxon>Vibrionaceae</taxon>
        <taxon>Vibrio</taxon>
    </lineage>
</organism>
<sequence>MLTQDISQELKDILTQLREEKKEATIALVKARLSRPVPIPALIAAIKSWKQSNRVPKVEIAAQTINDNNKIEKLENQVADLIARVEQLEKQRQRE</sequence>
<name>A0ABT8BWD9_9VIBR</name>
<evidence type="ECO:0000256" key="1">
    <source>
        <dbReference type="SAM" id="Coils"/>
    </source>
</evidence>
<dbReference type="EMBL" id="JAUFQC010000001">
    <property type="protein sequence ID" value="MDN3610709.1"/>
    <property type="molecule type" value="Genomic_DNA"/>
</dbReference>
<protein>
    <recommendedName>
        <fullName evidence="4">KfrA N-terminal DNA-binding domain-containing protein</fullName>
    </recommendedName>
</protein>
<gene>
    <name evidence="2" type="ORF">QWZ16_13440</name>
</gene>
<dbReference type="RefSeq" id="WP_170882174.1">
    <property type="nucleotide sequence ID" value="NZ_JABEYA020000001.1"/>
</dbReference>
<comment type="caution">
    <text evidence="2">The sequence shown here is derived from an EMBL/GenBank/DDBJ whole genome shotgun (WGS) entry which is preliminary data.</text>
</comment>
<keyword evidence="1" id="KW-0175">Coiled coil</keyword>
<dbReference type="Proteomes" id="UP001238540">
    <property type="component" value="Unassembled WGS sequence"/>
</dbReference>
<evidence type="ECO:0008006" key="4">
    <source>
        <dbReference type="Google" id="ProtNLM"/>
    </source>
</evidence>
<reference evidence="3" key="1">
    <citation type="journal article" date="2019" name="Int. J. Syst. Evol. Microbiol.">
        <title>The Global Catalogue of Microorganisms (GCM) 10K type strain sequencing project: providing services to taxonomists for standard genome sequencing and annotation.</title>
        <authorList>
            <consortium name="The Broad Institute Genomics Platform"/>
            <consortium name="The Broad Institute Genome Sequencing Center for Infectious Disease"/>
            <person name="Wu L."/>
            <person name="Ma J."/>
        </authorList>
    </citation>
    <scope>NUCLEOTIDE SEQUENCE [LARGE SCALE GENOMIC DNA]</scope>
    <source>
        <strain evidence="3">CECT 7398</strain>
    </source>
</reference>
<feature type="coiled-coil region" evidence="1">
    <location>
        <begin position="64"/>
        <end position="91"/>
    </location>
</feature>
<accession>A0ABT8BWD9</accession>
<evidence type="ECO:0000313" key="3">
    <source>
        <dbReference type="Proteomes" id="UP001238540"/>
    </source>
</evidence>
<keyword evidence="3" id="KW-1185">Reference proteome</keyword>
<feature type="coiled-coil region" evidence="1">
    <location>
        <begin position="3"/>
        <end position="34"/>
    </location>
</feature>
<evidence type="ECO:0000313" key="2">
    <source>
        <dbReference type="EMBL" id="MDN3610709.1"/>
    </source>
</evidence>
<proteinExistence type="predicted"/>